<dbReference type="RefSeq" id="WP_156482086.1">
    <property type="nucleotide sequence ID" value="NZ_KQ968732.1"/>
</dbReference>
<evidence type="ECO:0000256" key="1">
    <source>
        <dbReference type="SAM" id="SignalP"/>
    </source>
</evidence>
<name>A0A139KZJ2_9BACE</name>
<keyword evidence="1" id="KW-0732">Signal</keyword>
<protein>
    <recommendedName>
        <fullName evidence="2">DUF5640 domain-containing protein</fullName>
    </recommendedName>
</protein>
<gene>
    <name evidence="3" type="ORF">HMPREF2531_03814</name>
</gene>
<evidence type="ECO:0000313" key="3">
    <source>
        <dbReference type="EMBL" id="KXT44614.1"/>
    </source>
</evidence>
<organism evidence="3">
    <name type="scientific">Bacteroides intestinalis</name>
    <dbReference type="NCBI Taxonomy" id="329854"/>
    <lineage>
        <taxon>Bacteria</taxon>
        <taxon>Pseudomonadati</taxon>
        <taxon>Bacteroidota</taxon>
        <taxon>Bacteroidia</taxon>
        <taxon>Bacteroidales</taxon>
        <taxon>Bacteroidaceae</taxon>
        <taxon>Bacteroides</taxon>
    </lineage>
</organism>
<feature type="chain" id="PRO_5007486995" description="DUF5640 domain-containing protein" evidence="1">
    <location>
        <begin position="25"/>
        <end position="126"/>
    </location>
</feature>
<dbReference type="InterPro" id="IPR040984">
    <property type="entry name" value="DUF5640"/>
</dbReference>
<proteinExistence type="predicted"/>
<reference evidence="3 4" key="1">
    <citation type="submission" date="2016-02" db="EMBL/GenBank/DDBJ databases">
        <authorList>
            <person name="Wen L."/>
            <person name="He K."/>
            <person name="Yang H."/>
        </authorList>
    </citation>
    <scope>NUCLEOTIDE SEQUENCE [LARGE SCALE GENOMIC DNA]</scope>
    <source>
        <strain evidence="3 4">KLE1704</strain>
    </source>
</reference>
<dbReference type="PATRIC" id="fig|329854.7.peg.3881"/>
<comment type="caution">
    <text evidence="3">The sequence shown here is derived from an EMBL/GenBank/DDBJ whole genome shotgun (WGS) entry which is preliminary data.</text>
</comment>
<feature type="signal peptide" evidence="1">
    <location>
        <begin position="1"/>
        <end position="24"/>
    </location>
</feature>
<sequence length="126" mass="14367">MKTLRFIGMAIIAVIMSVNFTACSDDEDETATNPLIGTWQEVDSPNYNIWTFKADGTGTEQEYYQGNLDEPYSFTYTYDSKTSILVINYGEHAGEDEIDSYDVTIDGSTMKTIDRDYGYETTWKKK</sequence>
<dbReference type="Pfam" id="PF18692">
    <property type="entry name" value="DUF5640"/>
    <property type="match status" value="1"/>
</dbReference>
<evidence type="ECO:0000259" key="2">
    <source>
        <dbReference type="Pfam" id="PF18692"/>
    </source>
</evidence>
<evidence type="ECO:0000313" key="4">
    <source>
        <dbReference type="Proteomes" id="UP000070319"/>
    </source>
</evidence>
<dbReference type="EMBL" id="LTDF01000147">
    <property type="protein sequence ID" value="KXT44614.1"/>
    <property type="molecule type" value="Genomic_DNA"/>
</dbReference>
<dbReference type="Proteomes" id="UP000070319">
    <property type="component" value="Unassembled WGS sequence"/>
</dbReference>
<accession>A0A139KZJ2</accession>
<feature type="domain" description="DUF5640" evidence="2">
    <location>
        <begin position="33"/>
        <end position="125"/>
    </location>
</feature>
<dbReference type="AlphaFoldDB" id="A0A139KZJ2"/>